<proteinExistence type="predicted"/>
<evidence type="ECO:0000313" key="1">
    <source>
        <dbReference type="EMBL" id="CAI9593462.1"/>
    </source>
</evidence>
<comment type="caution">
    <text evidence="1">The sequence shown here is derived from an EMBL/GenBank/DDBJ whole genome shotgun (WGS) entry which is preliminary data.</text>
</comment>
<name>A0ABN9F9G5_9NEOB</name>
<protein>
    <submittedName>
        <fullName evidence="1">Uncharacterized protein</fullName>
    </submittedName>
</protein>
<dbReference type="EMBL" id="CATNWA010016531">
    <property type="protein sequence ID" value="CAI9593462.1"/>
    <property type="molecule type" value="Genomic_DNA"/>
</dbReference>
<organism evidence="1 2">
    <name type="scientific">Staurois parvus</name>
    <dbReference type="NCBI Taxonomy" id="386267"/>
    <lineage>
        <taxon>Eukaryota</taxon>
        <taxon>Metazoa</taxon>
        <taxon>Chordata</taxon>
        <taxon>Craniata</taxon>
        <taxon>Vertebrata</taxon>
        <taxon>Euteleostomi</taxon>
        <taxon>Amphibia</taxon>
        <taxon>Batrachia</taxon>
        <taxon>Anura</taxon>
        <taxon>Neobatrachia</taxon>
        <taxon>Ranoidea</taxon>
        <taxon>Ranidae</taxon>
        <taxon>Staurois</taxon>
    </lineage>
</organism>
<reference evidence="1" key="1">
    <citation type="submission" date="2023-05" db="EMBL/GenBank/DDBJ databases">
        <authorList>
            <person name="Stuckert A."/>
        </authorList>
    </citation>
    <scope>NUCLEOTIDE SEQUENCE</scope>
</reference>
<gene>
    <name evidence="1" type="ORF">SPARVUS_LOCUS11540086</name>
</gene>
<keyword evidence="2" id="KW-1185">Reference proteome</keyword>
<evidence type="ECO:0000313" key="2">
    <source>
        <dbReference type="Proteomes" id="UP001162483"/>
    </source>
</evidence>
<accession>A0ABN9F9G5</accession>
<dbReference type="Proteomes" id="UP001162483">
    <property type="component" value="Unassembled WGS sequence"/>
</dbReference>
<sequence length="51" mass="5711">MSITGSWPVITRRHAVITKHLRRGGRLFCLQSSYLSAQAHCLGRLCTVQLS</sequence>